<proteinExistence type="predicted"/>
<evidence type="ECO:0000256" key="1">
    <source>
        <dbReference type="ARBA" id="ARBA00004651"/>
    </source>
</evidence>
<keyword evidence="2" id="KW-1003">Cell membrane</keyword>
<evidence type="ECO:0000256" key="3">
    <source>
        <dbReference type="ARBA" id="ARBA00022692"/>
    </source>
</evidence>
<feature type="transmembrane region" description="Helical" evidence="6">
    <location>
        <begin position="21"/>
        <end position="42"/>
    </location>
</feature>
<dbReference type="EMBL" id="QZKU01000072">
    <property type="protein sequence ID" value="RJP20932.1"/>
    <property type="molecule type" value="Genomic_DNA"/>
</dbReference>
<dbReference type="Pfam" id="PF06146">
    <property type="entry name" value="PsiE"/>
    <property type="match status" value="1"/>
</dbReference>
<feature type="transmembrane region" description="Helical" evidence="6">
    <location>
        <begin position="62"/>
        <end position="79"/>
    </location>
</feature>
<feature type="transmembrane region" description="Helical" evidence="6">
    <location>
        <begin position="121"/>
        <end position="138"/>
    </location>
</feature>
<name>A0A3A4NPH1_ABYX5</name>
<dbReference type="AlphaFoldDB" id="A0A3A4NPH1"/>
<sequence>MRVPLSVEETVKSFLSWFEHAVVFALLAMMVFVVFLTTIELGVVLVQEMIRPPFLLLNIEEMLTVFGFFLMVLIGVELMETIKIYLDRRTVHVDVIIMVAVIAMARKVIILDLKEMDAGSLFGVAAIILALALGFYAIRKVPPRQDE</sequence>
<keyword evidence="3 6" id="KW-0812">Transmembrane</keyword>
<dbReference type="Proteomes" id="UP000265882">
    <property type="component" value="Unassembled WGS sequence"/>
</dbReference>
<keyword evidence="4 6" id="KW-1133">Transmembrane helix</keyword>
<dbReference type="InterPro" id="IPR020948">
    <property type="entry name" value="P_starv_induced_PsiE-like"/>
</dbReference>
<organism evidence="7 8">
    <name type="scientific">Abyssobacteria bacterium (strain SURF_5)</name>
    <dbReference type="NCBI Taxonomy" id="2093360"/>
    <lineage>
        <taxon>Bacteria</taxon>
        <taxon>Pseudomonadati</taxon>
        <taxon>Candidatus Hydrogenedentota</taxon>
        <taxon>Candidatus Abyssobacteria</taxon>
    </lineage>
</organism>
<accession>A0A3A4NPH1</accession>
<gene>
    <name evidence="7" type="ORF">C4520_10625</name>
</gene>
<protein>
    <submittedName>
        <fullName evidence="7">Phosphate-starvation-inducible E-like protein</fullName>
    </submittedName>
</protein>
<comment type="caution">
    <text evidence="7">The sequence shown here is derived from an EMBL/GenBank/DDBJ whole genome shotgun (WGS) entry which is preliminary data.</text>
</comment>
<evidence type="ECO:0000256" key="6">
    <source>
        <dbReference type="SAM" id="Phobius"/>
    </source>
</evidence>
<dbReference type="GO" id="GO:0005886">
    <property type="term" value="C:plasma membrane"/>
    <property type="evidence" value="ECO:0007669"/>
    <property type="project" value="UniProtKB-SubCell"/>
</dbReference>
<evidence type="ECO:0000256" key="5">
    <source>
        <dbReference type="ARBA" id="ARBA00023136"/>
    </source>
</evidence>
<evidence type="ECO:0000256" key="2">
    <source>
        <dbReference type="ARBA" id="ARBA00022475"/>
    </source>
</evidence>
<keyword evidence="5 6" id="KW-0472">Membrane</keyword>
<reference evidence="7 8" key="1">
    <citation type="journal article" date="2017" name="ISME J.">
        <title>Energy and carbon metabolisms in a deep terrestrial subsurface fluid microbial community.</title>
        <authorList>
            <person name="Momper L."/>
            <person name="Jungbluth S.P."/>
            <person name="Lee M.D."/>
            <person name="Amend J.P."/>
        </authorList>
    </citation>
    <scope>NUCLEOTIDE SEQUENCE [LARGE SCALE GENOMIC DNA]</scope>
    <source>
        <strain evidence="7">SURF_5</strain>
    </source>
</reference>
<evidence type="ECO:0000256" key="4">
    <source>
        <dbReference type="ARBA" id="ARBA00022989"/>
    </source>
</evidence>
<feature type="transmembrane region" description="Helical" evidence="6">
    <location>
        <begin position="91"/>
        <end position="109"/>
    </location>
</feature>
<evidence type="ECO:0000313" key="7">
    <source>
        <dbReference type="EMBL" id="RJP20932.1"/>
    </source>
</evidence>
<comment type="subcellular location">
    <subcellularLocation>
        <location evidence="1">Cell membrane</location>
        <topology evidence="1">Multi-pass membrane protein</topology>
    </subcellularLocation>
</comment>
<evidence type="ECO:0000313" key="8">
    <source>
        <dbReference type="Proteomes" id="UP000265882"/>
    </source>
</evidence>